<keyword evidence="5 7" id="KW-0482">Metalloprotease</keyword>
<feature type="domain" description="Peptidase M12A" evidence="9">
    <location>
        <begin position="329"/>
        <end position="539"/>
    </location>
</feature>
<dbReference type="GO" id="GO:0008270">
    <property type="term" value="F:zinc ion binding"/>
    <property type="evidence" value="ECO:0007669"/>
    <property type="project" value="InterPro"/>
</dbReference>
<evidence type="ECO:0000256" key="3">
    <source>
        <dbReference type="ARBA" id="ARBA00022801"/>
    </source>
</evidence>
<keyword evidence="3 7" id="KW-0378">Hydrolase</keyword>
<comment type="cofactor">
    <cofactor evidence="7">
        <name>Zn(2+)</name>
        <dbReference type="ChEBI" id="CHEBI:29105"/>
    </cofactor>
    <text evidence="7">Binds 1 zinc ion per subunit.</text>
</comment>
<dbReference type="Pfam" id="PF01400">
    <property type="entry name" value="Astacin"/>
    <property type="match status" value="2"/>
</dbReference>
<keyword evidence="11" id="KW-1185">Reference proteome</keyword>
<evidence type="ECO:0000313" key="10">
    <source>
        <dbReference type="EMBL" id="OXU28779.1"/>
    </source>
</evidence>
<evidence type="ECO:0000256" key="6">
    <source>
        <dbReference type="PROSITE-ProRule" id="PRU01211"/>
    </source>
</evidence>
<proteinExistence type="predicted"/>
<accession>A0A232FEC2</accession>
<evidence type="ECO:0000256" key="1">
    <source>
        <dbReference type="ARBA" id="ARBA00022670"/>
    </source>
</evidence>
<evidence type="ECO:0000256" key="8">
    <source>
        <dbReference type="SAM" id="Phobius"/>
    </source>
</evidence>
<dbReference type="PANTHER" id="PTHR10127:SF780">
    <property type="entry name" value="METALLOENDOPEPTIDASE"/>
    <property type="match status" value="1"/>
</dbReference>
<dbReference type="PRINTS" id="PR00480">
    <property type="entry name" value="ASTACIN"/>
</dbReference>
<evidence type="ECO:0000256" key="5">
    <source>
        <dbReference type="ARBA" id="ARBA00023049"/>
    </source>
</evidence>
<name>A0A232FEC2_9HYME</name>
<gene>
    <name evidence="10" type="ORF">TSAR_003562</name>
</gene>
<comment type="caution">
    <text evidence="10">The sequence shown here is derived from an EMBL/GenBank/DDBJ whole genome shotgun (WGS) entry which is preliminary data.</text>
</comment>
<dbReference type="Gene3D" id="3.40.390.10">
    <property type="entry name" value="Collagenase (Catalytic Domain)"/>
    <property type="match status" value="2"/>
</dbReference>
<evidence type="ECO:0000256" key="2">
    <source>
        <dbReference type="ARBA" id="ARBA00022723"/>
    </source>
</evidence>
<dbReference type="Proteomes" id="UP000215335">
    <property type="component" value="Unassembled WGS sequence"/>
</dbReference>
<evidence type="ECO:0000313" key="11">
    <source>
        <dbReference type="Proteomes" id="UP000215335"/>
    </source>
</evidence>
<keyword evidence="4 7" id="KW-0862">Zinc</keyword>
<dbReference type="PROSITE" id="PS51864">
    <property type="entry name" value="ASTACIN"/>
    <property type="match status" value="2"/>
</dbReference>
<reference evidence="10 11" key="1">
    <citation type="journal article" date="2017" name="Curr. Biol.">
        <title>The Evolution of Venom by Co-option of Single-Copy Genes.</title>
        <authorList>
            <person name="Martinson E.O."/>
            <person name="Mrinalini"/>
            <person name="Kelkar Y.D."/>
            <person name="Chang C.H."/>
            <person name="Werren J.H."/>
        </authorList>
    </citation>
    <scope>NUCLEOTIDE SEQUENCE [LARGE SCALE GENOMIC DNA]</scope>
    <source>
        <strain evidence="10 11">Alberta</strain>
        <tissue evidence="10">Whole body</tissue>
    </source>
</reference>
<dbReference type="GO" id="GO:0006508">
    <property type="term" value="P:proteolysis"/>
    <property type="evidence" value="ECO:0007669"/>
    <property type="project" value="UniProtKB-KW"/>
</dbReference>
<sequence>MKAKKVLLRGMILMQIVIAIILYHKYIQSLDHQNYPNRVFNPHDRLEIEKRVLTKMKKRWDVYNLQNVKFGKDRYFLWPYGIVPYTFEKNYPLEWAMIFEKTVRYVKRTTCIRYRRRRPQDQDYIEVAHLNITDACNRGITGYFRGRTFLYLQSHCIHDRGLTLHMMMIVLGFYDQHNLHNRDDYINIHWDNLIPEAKAYLYKYRPEDSTDFGLPYDYHSVMQLYDWVYTNKENVTTFSPKIKGVTLGPRNKFSPDDIMKINTLYEWECAAREYKERGMIVLKILLCLTLTCECSVNPLMHYLDVHQLHEVKKIVLTKLTRRLEIYNSNKLRFGTDRGRIWRYGIIPYKFTYAFPTPIQYPAMDLARKFEQLVDYVNNSTCVRFRPYRRDVDVDYIEVATYREKLCTIFYGRPSYTNAVHFPAWCIYDNKTGLNQLMRLLGFEDMQRHPDRDKYVEILWQNIMPGKESYYSKMPKELFSEFYGMAYDYHSVSHLRDWEWAINGSKVMIPKIKGVTLGSSANFSAEDIAKINLFYEWECSLREYKESVSKKDL</sequence>
<comment type="caution">
    <text evidence="6">Lacks conserved residue(s) required for the propagation of feature annotation.</text>
</comment>
<dbReference type="SMART" id="SM00235">
    <property type="entry name" value="ZnMc"/>
    <property type="match status" value="2"/>
</dbReference>
<evidence type="ECO:0000256" key="4">
    <source>
        <dbReference type="ARBA" id="ARBA00022833"/>
    </source>
</evidence>
<feature type="transmembrane region" description="Helical" evidence="8">
    <location>
        <begin position="7"/>
        <end position="26"/>
    </location>
</feature>
<dbReference type="OrthoDB" id="7544260at2759"/>
<dbReference type="AlphaFoldDB" id="A0A232FEC2"/>
<dbReference type="InterPro" id="IPR024079">
    <property type="entry name" value="MetalloPept_cat_dom_sf"/>
</dbReference>
<evidence type="ECO:0000256" key="7">
    <source>
        <dbReference type="RuleBase" id="RU361183"/>
    </source>
</evidence>
<keyword evidence="1 7" id="KW-0645">Protease</keyword>
<organism evidence="10 11">
    <name type="scientific">Trichomalopsis sarcophagae</name>
    <dbReference type="NCBI Taxonomy" id="543379"/>
    <lineage>
        <taxon>Eukaryota</taxon>
        <taxon>Metazoa</taxon>
        <taxon>Ecdysozoa</taxon>
        <taxon>Arthropoda</taxon>
        <taxon>Hexapoda</taxon>
        <taxon>Insecta</taxon>
        <taxon>Pterygota</taxon>
        <taxon>Neoptera</taxon>
        <taxon>Endopterygota</taxon>
        <taxon>Hymenoptera</taxon>
        <taxon>Apocrita</taxon>
        <taxon>Proctotrupomorpha</taxon>
        <taxon>Chalcidoidea</taxon>
        <taxon>Pteromalidae</taxon>
        <taxon>Pteromalinae</taxon>
        <taxon>Trichomalopsis</taxon>
    </lineage>
</organism>
<dbReference type="EC" id="3.4.24.-" evidence="7"/>
<dbReference type="InterPro" id="IPR006026">
    <property type="entry name" value="Peptidase_Metallo"/>
</dbReference>
<dbReference type="GO" id="GO:0004222">
    <property type="term" value="F:metalloendopeptidase activity"/>
    <property type="evidence" value="ECO:0007669"/>
    <property type="project" value="UniProtKB-UniRule"/>
</dbReference>
<dbReference type="STRING" id="543379.A0A232FEC2"/>
<keyword evidence="8" id="KW-1133">Transmembrane helix</keyword>
<dbReference type="SUPFAM" id="SSF55486">
    <property type="entry name" value="Metalloproteases ('zincins'), catalytic domain"/>
    <property type="match status" value="2"/>
</dbReference>
<keyword evidence="2 7" id="KW-0479">Metal-binding</keyword>
<dbReference type="InterPro" id="IPR001506">
    <property type="entry name" value="Peptidase_M12A"/>
</dbReference>
<feature type="domain" description="Peptidase M12A" evidence="9">
    <location>
        <begin position="69"/>
        <end position="270"/>
    </location>
</feature>
<keyword evidence="8" id="KW-0812">Transmembrane</keyword>
<protein>
    <recommendedName>
        <fullName evidence="7">Metalloendopeptidase</fullName>
        <ecNumber evidence="7">3.4.24.-</ecNumber>
    </recommendedName>
</protein>
<dbReference type="PANTHER" id="PTHR10127">
    <property type="entry name" value="DISCOIDIN, CUB, EGF, LAMININ , AND ZINC METALLOPROTEASE DOMAIN CONTAINING"/>
    <property type="match status" value="1"/>
</dbReference>
<evidence type="ECO:0000259" key="9">
    <source>
        <dbReference type="PROSITE" id="PS51864"/>
    </source>
</evidence>
<keyword evidence="8" id="KW-0472">Membrane</keyword>
<dbReference type="EMBL" id="NNAY01000380">
    <property type="protein sequence ID" value="OXU28779.1"/>
    <property type="molecule type" value="Genomic_DNA"/>
</dbReference>